<dbReference type="HOGENOM" id="CLU_1081337_0_0_9"/>
<sequence>METYGYELEEEFNAVAHFINQKYGINIKTKEQSVDFTKASLTFMLSVKIWKNHLSPYFEVTPKTEMYFQEILSNAIHIILLGNIDMKIPTLIMLRRTQELILTYIYYSEHPVELYKKEMDDNSRTIGGFNDLKEYVKNYPFSMKYNLEDKKLQELMSMVIGNWTTQYRELSNYVHGTNSNFFQKTQYVDEFKFVKKDINFLTKQVSMLSSTVNVLLIIFYFKEYVYFDEHTEKSLIRNAISNELEYKRKIVEILKEI</sequence>
<dbReference type="EMBL" id="CP003040">
    <property type="protein sequence ID" value="AEN97898.1"/>
    <property type="molecule type" value="Genomic_DNA"/>
</dbReference>
<evidence type="ECO:0000313" key="1">
    <source>
        <dbReference type="EMBL" id="AEN97898.1"/>
    </source>
</evidence>
<gene>
    <name evidence="1" type="ordered locus">RHOM_13960</name>
</gene>
<evidence type="ECO:0000313" key="2">
    <source>
        <dbReference type="Proteomes" id="UP000008178"/>
    </source>
</evidence>
<name>G2SYE8_ROSHA</name>
<dbReference type="AlphaFoldDB" id="G2SYE8"/>
<accession>G2SYE8</accession>
<dbReference type="BioCyc" id="RHOM585394:G1H02-2771-MONOMER"/>
<dbReference type="KEGG" id="rho:RHOM_13960"/>
<dbReference type="STRING" id="585394.RHOM_13960"/>
<protein>
    <submittedName>
        <fullName evidence="1">Uncharacterized protein</fullName>
    </submittedName>
</protein>
<reference evidence="1 2" key="1">
    <citation type="journal article" date="2015" name="Genome Announc.">
        <title>Complete genome sequence of the human gut symbiont Roseburia hominis.</title>
        <authorList>
            <person name="Travis A.J."/>
            <person name="Kelly D."/>
            <person name="Flint H.J."/>
            <person name="Aminov R.I."/>
        </authorList>
    </citation>
    <scope>NUCLEOTIDE SEQUENCE [LARGE SCALE GENOMIC DNA]</scope>
    <source>
        <strain evidence="2">DSM 16839 / JCM 17582 / NCIMB 14029 / A2-183</strain>
    </source>
</reference>
<keyword evidence="2" id="KW-1185">Reference proteome</keyword>
<organism evidence="1 2">
    <name type="scientific">Roseburia hominis (strain DSM 16839 / JCM 17582 / NCIMB 14029 / A2-183)</name>
    <dbReference type="NCBI Taxonomy" id="585394"/>
    <lineage>
        <taxon>Bacteria</taxon>
        <taxon>Bacillati</taxon>
        <taxon>Bacillota</taxon>
        <taxon>Clostridia</taxon>
        <taxon>Lachnospirales</taxon>
        <taxon>Lachnospiraceae</taxon>
        <taxon>Roseburia</taxon>
    </lineage>
</organism>
<dbReference type="Proteomes" id="UP000008178">
    <property type="component" value="Chromosome"/>
</dbReference>
<proteinExistence type="predicted"/>